<accession>A0A2I4CKJ0</accession>
<evidence type="ECO:0000256" key="5">
    <source>
        <dbReference type="ARBA" id="ARBA00022833"/>
    </source>
</evidence>
<dbReference type="PROSITE" id="PS00028">
    <property type="entry name" value="ZINC_FINGER_C2H2_1"/>
    <property type="match status" value="2"/>
</dbReference>
<dbReference type="InterPro" id="IPR011333">
    <property type="entry name" value="SKP1/BTB/POZ_sf"/>
</dbReference>
<feature type="region of interest" description="Disordered" evidence="8">
    <location>
        <begin position="429"/>
        <end position="456"/>
    </location>
</feature>
<dbReference type="InterPro" id="IPR000210">
    <property type="entry name" value="BTB/POZ_dom"/>
</dbReference>
<dbReference type="GO" id="GO:0000981">
    <property type="term" value="F:DNA-binding transcription factor activity, RNA polymerase II-specific"/>
    <property type="evidence" value="ECO:0007669"/>
    <property type="project" value="TreeGrafter"/>
</dbReference>
<dbReference type="PANTHER" id="PTHR46105">
    <property type="entry name" value="AGAP004733-PA"/>
    <property type="match status" value="1"/>
</dbReference>
<feature type="domain" description="C2H2-type" evidence="10">
    <location>
        <begin position="748"/>
        <end position="775"/>
    </location>
</feature>
<organism evidence="11 12">
    <name type="scientific">Austrofundulus limnaeus</name>
    <name type="common">Annual killifish</name>
    <dbReference type="NCBI Taxonomy" id="52670"/>
    <lineage>
        <taxon>Eukaryota</taxon>
        <taxon>Metazoa</taxon>
        <taxon>Chordata</taxon>
        <taxon>Craniata</taxon>
        <taxon>Vertebrata</taxon>
        <taxon>Euteleostomi</taxon>
        <taxon>Actinopterygii</taxon>
        <taxon>Neopterygii</taxon>
        <taxon>Teleostei</taxon>
        <taxon>Neoteleostei</taxon>
        <taxon>Acanthomorphata</taxon>
        <taxon>Ovalentaria</taxon>
        <taxon>Atherinomorphae</taxon>
        <taxon>Cyprinodontiformes</taxon>
        <taxon>Rivulidae</taxon>
        <taxon>Austrofundulus</taxon>
    </lineage>
</organism>
<dbReference type="Gene3D" id="3.30.160.60">
    <property type="entry name" value="Classic Zinc Finger"/>
    <property type="match status" value="2"/>
</dbReference>
<dbReference type="GeneID" id="106529574"/>
<dbReference type="GO" id="GO:0000978">
    <property type="term" value="F:RNA polymerase II cis-regulatory region sequence-specific DNA binding"/>
    <property type="evidence" value="ECO:0007669"/>
    <property type="project" value="TreeGrafter"/>
</dbReference>
<dbReference type="InterPro" id="IPR050457">
    <property type="entry name" value="ZnFinger_BTB_dom_contain"/>
</dbReference>
<evidence type="ECO:0000256" key="2">
    <source>
        <dbReference type="ARBA" id="ARBA00022723"/>
    </source>
</evidence>
<dbReference type="Gene3D" id="3.30.710.10">
    <property type="entry name" value="Potassium Channel Kv1.1, Chain A"/>
    <property type="match status" value="1"/>
</dbReference>
<evidence type="ECO:0000256" key="3">
    <source>
        <dbReference type="ARBA" id="ARBA00022737"/>
    </source>
</evidence>
<dbReference type="RefSeq" id="XP_013880497.1">
    <property type="nucleotide sequence ID" value="XM_014025043.1"/>
</dbReference>
<feature type="compositionally biased region" description="Basic and acidic residues" evidence="8">
    <location>
        <begin position="678"/>
        <end position="692"/>
    </location>
</feature>
<comment type="subcellular location">
    <subcellularLocation>
        <location evidence="1">Nucleus</location>
    </subcellularLocation>
</comment>
<keyword evidence="3" id="KW-0677">Repeat</keyword>
<evidence type="ECO:0000256" key="7">
    <source>
        <dbReference type="PROSITE-ProRule" id="PRU00042"/>
    </source>
</evidence>
<feature type="domain" description="C2H2-type" evidence="10">
    <location>
        <begin position="776"/>
        <end position="798"/>
    </location>
</feature>
<feature type="compositionally biased region" description="Low complexity" evidence="8">
    <location>
        <begin position="309"/>
        <end position="318"/>
    </location>
</feature>
<dbReference type="SMART" id="SM00355">
    <property type="entry name" value="ZnF_C2H2"/>
    <property type="match status" value="2"/>
</dbReference>
<feature type="domain" description="BTB" evidence="9">
    <location>
        <begin position="31"/>
        <end position="98"/>
    </location>
</feature>
<dbReference type="GO" id="GO:0005634">
    <property type="term" value="C:nucleus"/>
    <property type="evidence" value="ECO:0007669"/>
    <property type="project" value="UniProtKB-SubCell"/>
</dbReference>
<feature type="region of interest" description="Disordered" evidence="8">
    <location>
        <begin position="309"/>
        <end position="357"/>
    </location>
</feature>
<dbReference type="PANTHER" id="PTHR46105:SF28">
    <property type="entry name" value="ZINC FINGER PROTEIN 37-LIKE"/>
    <property type="match status" value="1"/>
</dbReference>
<dbReference type="KEGG" id="alim:106529574"/>
<evidence type="ECO:0000313" key="12">
    <source>
        <dbReference type="RefSeq" id="XP_013880497.1"/>
    </source>
</evidence>
<dbReference type="PROSITE" id="PS50157">
    <property type="entry name" value="ZINC_FINGER_C2H2_2"/>
    <property type="match status" value="2"/>
</dbReference>
<evidence type="ECO:0000256" key="4">
    <source>
        <dbReference type="ARBA" id="ARBA00022771"/>
    </source>
</evidence>
<evidence type="ECO:0000256" key="6">
    <source>
        <dbReference type="ARBA" id="ARBA00023242"/>
    </source>
</evidence>
<dbReference type="Pfam" id="PF00651">
    <property type="entry name" value="BTB"/>
    <property type="match status" value="1"/>
</dbReference>
<dbReference type="AlphaFoldDB" id="A0A2I4CKJ0"/>
<dbReference type="InterPro" id="IPR013087">
    <property type="entry name" value="Znf_C2H2_type"/>
</dbReference>
<dbReference type="OrthoDB" id="3437960at2759"/>
<dbReference type="InterPro" id="IPR036236">
    <property type="entry name" value="Znf_C2H2_sf"/>
</dbReference>
<reference evidence="12" key="1">
    <citation type="submission" date="2025-08" db="UniProtKB">
        <authorList>
            <consortium name="RefSeq"/>
        </authorList>
    </citation>
    <scope>IDENTIFICATION</scope>
    <source>
        <strain evidence="12">Quisiro</strain>
        <tissue evidence="12">Liver</tissue>
    </source>
</reference>
<keyword evidence="6" id="KW-0539">Nucleus</keyword>
<dbReference type="Proteomes" id="UP000192220">
    <property type="component" value="Unplaced"/>
</dbReference>
<evidence type="ECO:0000313" key="11">
    <source>
        <dbReference type="Proteomes" id="UP000192220"/>
    </source>
</evidence>
<feature type="compositionally biased region" description="Low complexity" evidence="8">
    <location>
        <begin position="718"/>
        <end position="737"/>
    </location>
</feature>
<feature type="compositionally biased region" description="Basic and acidic residues" evidence="8">
    <location>
        <begin position="256"/>
        <end position="266"/>
    </location>
</feature>
<evidence type="ECO:0000259" key="9">
    <source>
        <dbReference type="PROSITE" id="PS50097"/>
    </source>
</evidence>
<keyword evidence="11" id="KW-1185">Reference proteome</keyword>
<dbReference type="SUPFAM" id="SSF54695">
    <property type="entry name" value="POZ domain"/>
    <property type="match status" value="1"/>
</dbReference>
<dbReference type="SUPFAM" id="SSF57667">
    <property type="entry name" value="beta-beta-alpha zinc fingers"/>
    <property type="match status" value="1"/>
</dbReference>
<keyword evidence="5" id="KW-0862">Zinc</keyword>
<dbReference type="Pfam" id="PF00096">
    <property type="entry name" value="zf-C2H2"/>
    <property type="match status" value="1"/>
</dbReference>
<name>A0A2I4CKJ0_AUSLI</name>
<keyword evidence="4 7" id="KW-0863">Zinc-finger</keyword>
<evidence type="ECO:0000256" key="1">
    <source>
        <dbReference type="ARBA" id="ARBA00004123"/>
    </source>
</evidence>
<dbReference type="InParanoid" id="A0A2I4CKJ0"/>
<feature type="compositionally biased region" description="Low complexity" evidence="8">
    <location>
        <begin position="517"/>
        <end position="526"/>
    </location>
</feature>
<gene>
    <name evidence="12" type="primary">LOC106529574</name>
</gene>
<sequence length="823" mass="91490">MQVIACTQDVGQHAASLFTHLNLQREQGQFCDCVLRQKQNPDQIYPAHRCVLAASSPVWASILLSAGALVELQDPCLPGSVLGFLLDYIYTGVLPRSLSQQQYYRVFTAACHLQMEELQEALRAAWRRMVTEEQGSASNGAEIHSNKDVNKVELKTFCDLSLSPKSMCFRGLEETETLCSPDEVMFEEAQMNSVSFIIKDKEMQIEEEDSNHPSRTDLKTLNDLNSFCELKSDESKVIQHNLLNNHVPTEVIPGVNKDEHDHRCHSDWPGSTEEELLETSKLKRRSSSSSSTSSHQCFGAVPVICHSSSMAPASHSCSTDSDNTTITEHQHPDGEQNPDTRNNKNHPEPNDNYNSSTIDQFITNSELLIQGLTHSVDHDSLQRDRNLVPQSKAWSKGSKREMENDCDHFASKHQRFDCSERHNESLTAAAGEQTKDRRSVLSLPEQDSEAGNDFHRGDGLAVEAKQEHIFSIRLPAKADTADSNCEPRGSDTNTYPNHFSAGKSRSGVVSIQHGYRSNSTSTSSESGLDDAFASECCASSEFRGTSSSKTSCLSPVTPVENSMSDPTSETVGQPYRGHIHYQYCPHQDTHSLIQGSKYSQHRHSYSLGESTDEEEAGSFAMKQNTNQVLLLDMNSKPAELPCRNRSDTEESWGFKRNKESSVYRDKGFIETNEWSSDETGRSSEKDQHKREAPAAQKAAETITLPVCPTPNVTDSEQSSMPSTLSSCVSSSPPVSMLGESSAPNQQPFQCSLCDRSFSQRGSLNRHVRSHLGVRPFPCPCCPMTFSRQYRVTEHMRVHQRCSLGNAFQKPVDSSSKASEEPQN</sequence>
<dbReference type="PROSITE" id="PS50097">
    <property type="entry name" value="BTB"/>
    <property type="match status" value="1"/>
</dbReference>
<feature type="region of interest" description="Disordered" evidence="8">
    <location>
        <begin position="251"/>
        <end position="295"/>
    </location>
</feature>
<feature type="region of interest" description="Disordered" evidence="8">
    <location>
        <begin position="479"/>
        <end position="527"/>
    </location>
</feature>
<dbReference type="SMART" id="SM00225">
    <property type="entry name" value="BTB"/>
    <property type="match status" value="1"/>
</dbReference>
<dbReference type="GO" id="GO:0008270">
    <property type="term" value="F:zinc ion binding"/>
    <property type="evidence" value="ECO:0007669"/>
    <property type="project" value="UniProtKB-KW"/>
</dbReference>
<feature type="region of interest" description="Disordered" evidence="8">
    <location>
        <begin position="548"/>
        <end position="570"/>
    </location>
</feature>
<evidence type="ECO:0000259" key="10">
    <source>
        <dbReference type="PROSITE" id="PS50157"/>
    </source>
</evidence>
<evidence type="ECO:0000256" key="8">
    <source>
        <dbReference type="SAM" id="MobiDB-lite"/>
    </source>
</evidence>
<protein>
    <submittedName>
        <fullName evidence="12">Uncharacterized protein LOC106529574</fullName>
    </submittedName>
</protein>
<dbReference type="FunFam" id="3.30.160.60:FF:001840">
    <property type="entry name" value="Paternally-expressed gene 3 protein"/>
    <property type="match status" value="1"/>
</dbReference>
<dbReference type="STRING" id="52670.A0A2I4CKJ0"/>
<proteinExistence type="predicted"/>
<keyword evidence="2" id="KW-0479">Metal-binding</keyword>
<feature type="region of interest" description="Disordered" evidence="8">
    <location>
        <begin position="673"/>
        <end position="741"/>
    </location>
</feature>